<dbReference type="OrthoDB" id="9857395at2"/>
<feature type="compositionally biased region" description="Basic residues" evidence="1">
    <location>
        <begin position="1"/>
        <end position="16"/>
    </location>
</feature>
<feature type="region of interest" description="Disordered" evidence="1">
    <location>
        <begin position="1"/>
        <end position="25"/>
    </location>
</feature>
<evidence type="ECO:0000256" key="2">
    <source>
        <dbReference type="SAM" id="Phobius"/>
    </source>
</evidence>
<feature type="transmembrane region" description="Helical" evidence="2">
    <location>
        <begin position="28"/>
        <end position="54"/>
    </location>
</feature>
<dbReference type="AlphaFoldDB" id="A0A5B9QIL9"/>
<evidence type="ECO:0000256" key="1">
    <source>
        <dbReference type="SAM" id="MobiDB-lite"/>
    </source>
</evidence>
<sequence>MTAKKNKPSKKQKKLQYRTPAESRGSEAITVAWTVTITTLFFCDLAIVAIHFWLADSPEAKGLLALRELMLFAGAFIGVLSLLLLPAVYKLRSTLPPTGLVVFGACLAIAPILTLLVRGLQ</sequence>
<keyword evidence="2" id="KW-0812">Transmembrane</keyword>
<reference evidence="3 4" key="1">
    <citation type="submission" date="2019-08" db="EMBL/GenBank/DDBJ databases">
        <title>Deep-cultivation of Planctomycetes and their phenomic and genomic characterization uncovers novel biology.</title>
        <authorList>
            <person name="Wiegand S."/>
            <person name="Jogler M."/>
            <person name="Boedeker C."/>
            <person name="Pinto D."/>
            <person name="Vollmers J."/>
            <person name="Rivas-Marin E."/>
            <person name="Kohn T."/>
            <person name="Peeters S.H."/>
            <person name="Heuer A."/>
            <person name="Rast P."/>
            <person name="Oberbeckmann S."/>
            <person name="Bunk B."/>
            <person name="Jeske O."/>
            <person name="Meyerdierks A."/>
            <person name="Storesund J.E."/>
            <person name="Kallscheuer N."/>
            <person name="Luecker S."/>
            <person name="Lage O.M."/>
            <person name="Pohl T."/>
            <person name="Merkel B.J."/>
            <person name="Hornburger P."/>
            <person name="Mueller R.-W."/>
            <person name="Bruemmer F."/>
            <person name="Labrenz M."/>
            <person name="Spormann A.M."/>
            <person name="Op den Camp H."/>
            <person name="Overmann J."/>
            <person name="Amann R."/>
            <person name="Jetten M.S.M."/>
            <person name="Mascher T."/>
            <person name="Medema M.H."/>
            <person name="Devos D.P."/>
            <person name="Kaster A.-K."/>
            <person name="Ovreas L."/>
            <person name="Rohde M."/>
            <person name="Galperin M.Y."/>
            <person name="Jogler C."/>
        </authorList>
    </citation>
    <scope>NUCLEOTIDE SEQUENCE [LARGE SCALE GENOMIC DNA]</scope>
    <source>
        <strain evidence="3 4">Pr1d</strain>
    </source>
</reference>
<proteinExistence type="predicted"/>
<gene>
    <name evidence="3" type="ORF">Pr1d_13530</name>
</gene>
<dbReference type="Proteomes" id="UP000323917">
    <property type="component" value="Chromosome"/>
</dbReference>
<keyword evidence="2" id="KW-1133">Transmembrane helix</keyword>
<name>A0A5B9QIL9_9BACT</name>
<evidence type="ECO:0000313" key="4">
    <source>
        <dbReference type="Proteomes" id="UP000323917"/>
    </source>
</evidence>
<feature type="transmembrane region" description="Helical" evidence="2">
    <location>
        <begin position="69"/>
        <end position="88"/>
    </location>
</feature>
<keyword evidence="4" id="KW-1185">Reference proteome</keyword>
<feature type="transmembrane region" description="Helical" evidence="2">
    <location>
        <begin position="100"/>
        <end position="120"/>
    </location>
</feature>
<evidence type="ECO:0000313" key="3">
    <source>
        <dbReference type="EMBL" id="QEG34081.1"/>
    </source>
</evidence>
<keyword evidence="2" id="KW-0472">Membrane</keyword>
<dbReference type="KEGG" id="bgok:Pr1d_13530"/>
<organism evidence="3 4">
    <name type="scientific">Bythopirellula goksoeyrii</name>
    <dbReference type="NCBI Taxonomy" id="1400387"/>
    <lineage>
        <taxon>Bacteria</taxon>
        <taxon>Pseudomonadati</taxon>
        <taxon>Planctomycetota</taxon>
        <taxon>Planctomycetia</taxon>
        <taxon>Pirellulales</taxon>
        <taxon>Lacipirellulaceae</taxon>
        <taxon>Bythopirellula</taxon>
    </lineage>
</organism>
<accession>A0A5B9QIL9</accession>
<protein>
    <submittedName>
        <fullName evidence="3">Uncharacterized protein</fullName>
    </submittedName>
</protein>
<dbReference type="RefSeq" id="WP_148072775.1">
    <property type="nucleotide sequence ID" value="NZ_CP042913.1"/>
</dbReference>
<dbReference type="EMBL" id="CP042913">
    <property type="protein sequence ID" value="QEG34081.1"/>
    <property type="molecule type" value="Genomic_DNA"/>
</dbReference>